<dbReference type="EMBL" id="CCKQ01005506">
    <property type="protein sequence ID" value="CDW76746.1"/>
    <property type="molecule type" value="Genomic_DNA"/>
</dbReference>
<name>A0A078A7H9_STYLE</name>
<organism evidence="1 2">
    <name type="scientific">Stylonychia lemnae</name>
    <name type="common">Ciliate</name>
    <dbReference type="NCBI Taxonomy" id="5949"/>
    <lineage>
        <taxon>Eukaryota</taxon>
        <taxon>Sar</taxon>
        <taxon>Alveolata</taxon>
        <taxon>Ciliophora</taxon>
        <taxon>Intramacronucleata</taxon>
        <taxon>Spirotrichea</taxon>
        <taxon>Stichotrichia</taxon>
        <taxon>Sporadotrichida</taxon>
        <taxon>Oxytrichidae</taxon>
        <taxon>Stylonychinae</taxon>
        <taxon>Stylonychia</taxon>
    </lineage>
</organism>
<dbReference type="Proteomes" id="UP000039865">
    <property type="component" value="Unassembled WGS sequence"/>
</dbReference>
<keyword evidence="2" id="KW-1185">Reference proteome</keyword>
<evidence type="ECO:0000313" key="1">
    <source>
        <dbReference type="EMBL" id="CDW76746.1"/>
    </source>
</evidence>
<accession>A0A078A7H9</accession>
<proteinExistence type="predicted"/>
<reference evidence="1 2" key="1">
    <citation type="submission" date="2014-06" db="EMBL/GenBank/DDBJ databases">
        <authorList>
            <person name="Swart Estienne"/>
        </authorList>
    </citation>
    <scope>NUCLEOTIDE SEQUENCE [LARGE SCALE GENOMIC DNA]</scope>
    <source>
        <strain evidence="1 2">130c</strain>
    </source>
</reference>
<protein>
    <submittedName>
        <fullName evidence="1">Uncharacterized protein</fullName>
    </submittedName>
</protein>
<sequence>MKFRANLSTLFIGCVEAETGQITQLMLADSSQAWIKLLLISYSYDIVIAQFQYQDFSTFLVQKYQLNPLTLMLDLLWSRKCEIQSNRQFVYHVQVYLVPNGFQEVYTIG</sequence>
<gene>
    <name evidence="1" type="primary">Contig5010.g5362</name>
    <name evidence="1" type="ORF">STYLEM_5707</name>
</gene>
<dbReference type="AlphaFoldDB" id="A0A078A7H9"/>
<dbReference type="InParanoid" id="A0A078A7H9"/>
<evidence type="ECO:0000313" key="2">
    <source>
        <dbReference type="Proteomes" id="UP000039865"/>
    </source>
</evidence>